<organism evidence="1 2">
    <name type="scientific">Pisciglobus halotolerans</name>
    <dbReference type="NCBI Taxonomy" id="745365"/>
    <lineage>
        <taxon>Bacteria</taxon>
        <taxon>Bacillati</taxon>
        <taxon>Bacillota</taxon>
        <taxon>Bacilli</taxon>
        <taxon>Lactobacillales</taxon>
        <taxon>Carnobacteriaceae</taxon>
    </lineage>
</organism>
<keyword evidence="2" id="KW-1185">Reference proteome</keyword>
<accession>A0A1I3DFA3</accession>
<reference evidence="1 2" key="1">
    <citation type="submission" date="2016-10" db="EMBL/GenBank/DDBJ databases">
        <authorList>
            <person name="de Groot N.N."/>
        </authorList>
    </citation>
    <scope>NUCLEOTIDE SEQUENCE [LARGE SCALE GENOMIC DNA]</scope>
    <source>
        <strain evidence="1 2">DSM 27630</strain>
    </source>
</reference>
<dbReference type="EMBL" id="FOQE01000036">
    <property type="protein sequence ID" value="SFH85316.1"/>
    <property type="molecule type" value="Genomic_DNA"/>
</dbReference>
<sequence>MKFISEEKNDIEGYHDSLLSLKKILEPKTFNFMLNESFHDSVINKITIVNNYGENKYNTGKDSIVSVSAHLKHWNEQEYELVWENVRVYLLDFDISRNKIAESNQILFDRGLDEWSHDELLLLEDNHLRHEIFLFSQTTIIIECSKFYINQVD</sequence>
<evidence type="ECO:0000313" key="2">
    <source>
        <dbReference type="Proteomes" id="UP000198668"/>
    </source>
</evidence>
<dbReference type="AlphaFoldDB" id="A0A1I3DFA3"/>
<dbReference type="Proteomes" id="UP000198668">
    <property type="component" value="Unassembled WGS sequence"/>
</dbReference>
<name>A0A1I3DFA3_9LACT</name>
<evidence type="ECO:0000313" key="1">
    <source>
        <dbReference type="EMBL" id="SFH85316.1"/>
    </source>
</evidence>
<proteinExistence type="predicted"/>
<dbReference type="OrthoDB" id="2082233at2"/>
<gene>
    <name evidence="1" type="ORF">SAMN04489868_1362</name>
</gene>
<dbReference type="RefSeq" id="WP_047390980.1">
    <property type="nucleotide sequence ID" value="NZ_FOQE01000036.1"/>
</dbReference>
<protein>
    <submittedName>
        <fullName evidence="1">Uncharacterized protein</fullName>
    </submittedName>
</protein>